<dbReference type="Proteomes" id="UP000323917">
    <property type="component" value="Chromosome"/>
</dbReference>
<evidence type="ECO:0000313" key="1">
    <source>
        <dbReference type="EMBL" id="QEG36389.1"/>
    </source>
</evidence>
<sequence length="68" mass="7280">MAEIDRRSILGSSLGVALASTGLFGSAETLTSNPSEQIHFALVNLHRESAILRSVCIETTEKLTMYAA</sequence>
<evidence type="ECO:0000313" key="2">
    <source>
        <dbReference type="Proteomes" id="UP000323917"/>
    </source>
</evidence>
<protein>
    <submittedName>
        <fullName evidence="1">Uncharacterized protein</fullName>
    </submittedName>
</protein>
<dbReference type="EMBL" id="CP042913">
    <property type="protein sequence ID" value="QEG36389.1"/>
    <property type="molecule type" value="Genomic_DNA"/>
</dbReference>
<proteinExistence type="predicted"/>
<name>A0A5B9QES7_9BACT</name>
<accession>A0A5B9QES7</accession>
<dbReference type="KEGG" id="bgok:Pr1d_37030"/>
<keyword evidence="2" id="KW-1185">Reference proteome</keyword>
<reference evidence="1 2" key="1">
    <citation type="submission" date="2019-08" db="EMBL/GenBank/DDBJ databases">
        <title>Deep-cultivation of Planctomycetes and their phenomic and genomic characterization uncovers novel biology.</title>
        <authorList>
            <person name="Wiegand S."/>
            <person name="Jogler M."/>
            <person name="Boedeker C."/>
            <person name="Pinto D."/>
            <person name="Vollmers J."/>
            <person name="Rivas-Marin E."/>
            <person name="Kohn T."/>
            <person name="Peeters S.H."/>
            <person name="Heuer A."/>
            <person name="Rast P."/>
            <person name="Oberbeckmann S."/>
            <person name="Bunk B."/>
            <person name="Jeske O."/>
            <person name="Meyerdierks A."/>
            <person name="Storesund J.E."/>
            <person name="Kallscheuer N."/>
            <person name="Luecker S."/>
            <person name="Lage O.M."/>
            <person name="Pohl T."/>
            <person name="Merkel B.J."/>
            <person name="Hornburger P."/>
            <person name="Mueller R.-W."/>
            <person name="Bruemmer F."/>
            <person name="Labrenz M."/>
            <person name="Spormann A.M."/>
            <person name="Op den Camp H."/>
            <person name="Overmann J."/>
            <person name="Amann R."/>
            <person name="Jetten M.S.M."/>
            <person name="Mascher T."/>
            <person name="Medema M.H."/>
            <person name="Devos D.P."/>
            <person name="Kaster A.-K."/>
            <person name="Ovreas L."/>
            <person name="Rohde M."/>
            <person name="Galperin M.Y."/>
            <person name="Jogler C."/>
        </authorList>
    </citation>
    <scope>NUCLEOTIDE SEQUENCE [LARGE SCALE GENOMIC DNA]</scope>
    <source>
        <strain evidence="1 2">Pr1d</strain>
    </source>
</reference>
<gene>
    <name evidence="1" type="ORF">Pr1d_37030</name>
</gene>
<dbReference type="AlphaFoldDB" id="A0A5B9QES7"/>
<organism evidence="1 2">
    <name type="scientific">Bythopirellula goksoeyrii</name>
    <dbReference type="NCBI Taxonomy" id="1400387"/>
    <lineage>
        <taxon>Bacteria</taxon>
        <taxon>Pseudomonadati</taxon>
        <taxon>Planctomycetota</taxon>
        <taxon>Planctomycetia</taxon>
        <taxon>Pirellulales</taxon>
        <taxon>Lacipirellulaceae</taxon>
        <taxon>Bythopirellula</taxon>
    </lineage>
</organism>